<dbReference type="STRING" id="55802.TBCH5v1_0163"/>
<dbReference type="EMBL" id="CP013050">
    <property type="protein sequence ID" value="ALM74142.1"/>
    <property type="molecule type" value="Genomic_DNA"/>
</dbReference>
<name>A0A0S1X8M3_THEBA</name>
<sequence length="70" mass="7838">MKWKRLMVVLIGLLMIGMTTGVASAGSITEKSIQPQYFGDKDQLHLEFDQIHLMFTEVPSTWHIGGTGMD</sequence>
<dbReference type="AlphaFoldDB" id="A0A0S1X8M3"/>
<proteinExistence type="predicted"/>
<organism evidence="1 2">
    <name type="scientific">Thermococcus barophilus</name>
    <dbReference type="NCBI Taxonomy" id="55802"/>
    <lineage>
        <taxon>Archaea</taxon>
        <taxon>Methanobacteriati</taxon>
        <taxon>Methanobacteriota</taxon>
        <taxon>Thermococci</taxon>
        <taxon>Thermococcales</taxon>
        <taxon>Thermococcaceae</taxon>
        <taxon>Thermococcus</taxon>
    </lineage>
</organism>
<dbReference type="Proteomes" id="UP000066042">
    <property type="component" value="Chromosome"/>
</dbReference>
<evidence type="ECO:0000313" key="1">
    <source>
        <dbReference type="EMBL" id="ALM74142.1"/>
    </source>
</evidence>
<reference evidence="1 2" key="1">
    <citation type="journal article" date="2016" name="Genome Announc.">
        <title>Complete genome sequence of the hyperthermophilic and piezophilic archaeon Thermococcus barophilus Ch5, capable of growth at the expense of hydrogenogenesis from carbon monoxide and formate.</title>
        <authorList>
            <person name="Oger P."/>
            <person name="Sokolova T.G."/>
            <person name="Kozhevnikova D.A."/>
            <person name="Taranov E.A."/>
            <person name="Vannier P."/>
            <person name="Lee H.S."/>
            <person name="Kwon K.K."/>
            <person name="Kang S.G."/>
            <person name="Lee J.H."/>
            <person name="Bonch-Osmolovskaya E.A."/>
            <person name="Lebedinsky A.V."/>
        </authorList>
    </citation>
    <scope>NUCLEOTIDE SEQUENCE [LARGE SCALE GENOMIC DNA]</scope>
    <source>
        <strain evidence="2">Ch5</strain>
    </source>
</reference>
<dbReference type="RefSeq" id="WP_056933135.1">
    <property type="nucleotide sequence ID" value="NZ_CP013050.1"/>
</dbReference>
<accession>A0A0S1X8M3</accession>
<evidence type="ECO:0000313" key="2">
    <source>
        <dbReference type="Proteomes" id="UP000066042"/>
    </source>
</evidence>
<protein>
    <submittedName>
        <fullName evidence="1">Uncharacterized protein</fullName>
    </submittedName>
</protein>
<dbReference type="GeneID" id="26135457"/>
<gene>
    <name evidence="1" type="ORF">TBCH5v1_0163</name>
</gene>